<dbReference type="PANTHER" id="PTHR33823">
    <property type="entry name" value="RNA POLYMERASE-BINDING TRANSCRIPTION FACTOR DKSA-RELATED"/>
    <property type="match status" value="1"/>
</dbReference>
<keyword evidence="1" id="KW-0479">Metal-binding</keyword>
<dbReference type="SUPFAM" id="SSF109635">
    <property type="entry name" value="DnaK suppressor protein DksA, alpha-hairpin domain"/>
    <property type="match status" value="1"/>
</dbReference>
<dbReference type="InterPro" id="IPR000962">
    <property type="entry name" value="Znf_DskA_TraR"/>
</dbReference>
<dbReference type="InterPro" id="IPR037187">
    <property type="entry name" value="DnaK_N"/>
</dbReference>
<accession>A0A523UN73</accession>
<keyword evidence="3" id="KW-0862">Zinc</keyword>
<reference evidence="6 7" key="1">
    <citation type="submission" date="2019-03" db="EMBL/GenBank/DDBJ databases">
        <title>Metabolic potential of uncultured bacteria and archaea associated with petroleum seepage in deep-sea sediments.</title>
        <authorList>
            <person name="Dong X."/>
            <person name="Hubert C."/>
        </authorList>
    </citation>
    <scope>NUCLEOTIDE SEQUENCE [LARGE SCALE GENOMIC DNA]</scope>
    <source>
        <strain evidence="6">E44_bin18</strain>
    </source>
</reference>
<dbReference type="Proteomes" id="UP000315525">
    <property type="component" value="Unassembled WGS sequence"/>
</dbReference>
<dbReference type="PANTHER" id="PTHR33823:SF4">
    <property type="entry name" value="GENERAL STRESS PROTEIN 16O"/>
    <property type="match status" value="1"/>
</dbReference>
<dbReference type="EMBL" id="SOJN01000142">
    <property type="protein sequence ID" value="TET44002.1"/>
    <property type="molecule type" value="Genomic_DNA"/>
</dbReference>
<comment type="caution">
    <text evidence="6">The sequence shown here is derived from an EMBL/GenBank/DDBJ whole genome shotgun (WGS) entry which is preliminary data.</text>
</comment>
<dbReference type="Gene3D" id="1.20.120.910">
    <property type="entry name" value="DksA, coiled-coil domain"/>
    <property type="match status" value="1"/>
</dbReference>
<dbReference type="SUPFAM" id="SSF57716">
    <property type="entry name" value="Glucocorticoid receptor-like (DNA-binding domain)"/>
    <property type="match status" value="1"/>
</dbReference>
<evidence type="ECO:0000256" key="4">
    <source>
        <dbReference type="PROSITE-ProRule" id="PRU00510"/>
    </source>
</evidence>
<evidence type="ECO:0000256" key="2">
    <source>
        <dbReference type="ARBA" id="ARBA00022771"/>
    </source>
</evidence>
<dbReference type="PROSITE" id="PS51128">
    <property type="entry name" value="ZF_DKSA_2"/>
    <property type="match status" value="1"/>
</dbReference>
<dbReference type="Pfam" id="PF01258">
    <property type="entry name" value="zf-dskA_traR"/>
    <property type="match status" value="1"/>
</dbReference>
<dbReference type="GO" id="GO:0008270">
    <property type="term" value="F:zinc ion binding"/>
    <property type="evidence" value="ECO:0007669"/>
    <property type="project" value="UniProtKB-KW"/>
</dbReference>
<protein>
    <recommendedName>
        <fullName evidence="5">Zinc finger DksA/TraR C4-type domain-containing protein</fullName>
    </recommendedName>
</protein>
<proteinExistence type="predicted"/>
<evidence type="ECO:0000256" key="1">
    <source>
        <dbReference type="ARBA" id="ARBA00022723"/>
    </source>
</evidence>
<sequence length="146" mass="16567">MRARNKRDANEYKWEVTCMDARKLDKFRKLLLKLREKQMKTLGILEEGFEATPTEASDDLSAYPYHPADLATDAADREMNSMLATSEGEALYEIDQALRRIYSKTYGKCGSCGKSIKEERLNAVPYARLCVKCKEKEEKSSCPPGG</sequence>
<evidence type="ECO:0000313" key="7">
    <source>
        <dbReference type="Proteomes" id="UP000315525"/>
    </source>
</evidence>
<evidence type="ECO:0000313" key="6">
    <source>
        <dbReference type="EMBL" id="TET44002.1"/>
    </source>
</evidence>
<gene>
    <name evidence="6" type="ORF">E3J62_11710</name>
</gene>
<feature type="domain" description="Zinc finger DksA/TraR C4-type" evidence="5">
    <location>
        <begin position="105"/>
        <end position="139"/>
    </location>
</feature>
<organism evidence="6 7">
    <name type="scientific">candidate division TA06 bacterium</name>
    <dbReference type="NCBI Taxonomy" id="2250710"/>
    <lineage>
        <taxon>Bacteria</taxon>
        <taxon>Bacteria division TA06</taxon>
    </lineage>
</organism>
<dbReference type="AlphaFoldDB" id="A0A523UN73"/>
<evidence type="ECO:0000256" key="3">
    <source>
        <dbReference type="ARBA" id="ARBA00022833"/>
    </source>
</evidence>
<name>A0A523UN73_UNCT6</name>
<evidence type="ECO:0000259" key="5">
    <source>
        <dbReference type="Pfam" id="PF01258"/>
    </source>
</evidence>
<keyword evidence="2" id="KW-0863">Zinc-finger</keyword>
<feature type="zinc finger region" description="dksA C4-type" evidence="4">
    <location>
        <begin position="109"/>
        <end position="133"/>
    </location>
</feature>